<feature type="coiled-coil region" evidence="1">
    <location>
        <begin position="234"/>
        <end position="261"/>
    </location>
</feature>
<feature type="region of interest" description="Disordered" evidence="2">
    <location>
        <begin position="46"/>
        <end position="73"/>
    </location>
</feature>
<protein>
    <submittedName>
        <fullName evidence="3">Uncharacterized protein</fullName>
    </submittedName>
</protein>
<dbReference type="Gramene" id="Kaladp0046s0150.1.v1.1">
    <property type="protein sequence ID" value="Kaladp0046s0150.1.v1.1"/>
    <property type="gene ID" value="Kaladp0046s0150.v1.1"/>
</dbReference>
<keyword evidence="4" id="KW-1185">Reference proteome</keyword>
<sequence length="345" mass="38189">MAATPPALPSKGATTTVEPCASPSFFSPSSDKRFWSNLRSRVDTLLENRQAEPELHHPSSHGDGEEEEVGKAKRLRQDTALLLRGFDSVAHTLSQLSSNIDNALQGAKDLTKPPTITDIFQSSLNNKELETPQSLSKEEDEDKGKKRKLGDDDHPSEAGEEGTPADKTLKKAKNLAVSMAAKASFLAKQLKSIKSDLSFMQERCALLEEENEMLRHGYTKGIRPEEDDLVRLQLEALLSEKSRLANENANLSRENQCLRQLVEYHQATSQDLSATYEEVINGICLDFSSPPSTKPEEPRNGGERNVDNHQPSTSSADQFEFSTTIGKCCDNGDQKHFKGFLKYSP</sequence>
<evidence type="ECO:0000313" key="3">
    <source>
        <dbReference type="EnsemblPlants" id="Kaladp0046s0150.1.v1.1"/>
    </source>
</evidence>
<dbReference type="OMA" id="LSFMQER"/>
<proteinExistence type="predicted"/>
<feature type="region of interest" description="Disordered" evidence="2">
    <location>
        <begin position="119"/>
        <end position="167"/>
    </location>
</feature>
<feature type="compositionally biased region" description="Basic and acidic residues" evidence="2">
    <location>
        <begin position="294"/>
        <end position="307"/>
    </location>
</feature>
<accession>A0A7N0TV01</accession>
<evidence type="ECO:0000313" key="4">
    <source>
        <dbReference type="Proteomes" id="UP000594263"/>
    </source>
</evidence>
<dbReference type="PANTHER" id="PTHR31016:SF2">
    <property type="entry name" value="OS04G0228100 PROTEIN"/>
    <property type="match status" value="1"/>
</dbReference>
<dbReference type="Proteomes" id="UP000594263">
    <property type="component" value="Unplaced"/>
</dbReference>
<dbReference type="AlphaFoldDB" id="A0A7N0TV01"/>
<dbReference type="EnsemblPlants" id="Kaladp0046s0150.1.v1.1">
    <property type="protein sequence ID" value="Kaladp0046s0150.1.v1.1"/>
    <property type="gene ID" value="Kaladp0046s0150.v1.1"/>
</dbReference>
<reference evidence="3" key="1">
    <citation type="submission" date="2021-01" db="UniProtKB">
        <authorList>
            <consortium name="EnsemblPlants"/>
        </authorList>
    </citation>
    <scope>IDENTIFICATION</scope>
</reference>
<dbReference type="PANTHER" id="PTHR31016">
    <property type="entry name" value="OS04G0228100 PROTEIN"/>
    <property type="match status" value="1"/>
</dbReference>
<feature type="region of interest" description="Disordered" evidence="2">
    <location>
        <begin position="287"/>
        <end position="317"/>
    </location>
</feature>
<name>A0A7N0TV01_KALFE</name>
<evidence type="ECO:0000256" key="2">
    <source>
        <dbReference type="SAM" id="MobiDB-lite"/>
    </source>
</evidence>
<feature type="compositionally biased region" description="Polar residues" evidence="2">
    <location>
        <begin position="308"/>
        <end position="317"/>
    </location>
</feature>
<keyword evidence="1" id="KW-0175">Coiled coil</keyword>
<dbReference type="GO" id="GO:0080115">
    <property type="term" value="F:myosin XI tail binding"/>
    <property type="evidence" value="ECO:0007669"/>
    <property type="project" value="EnsemblPlants"/>
</dbReference>
<feature type="region of interest" description="Disordered" evidence="2">
    <location>
        <begin position="1"/>
        <end position="25"/>
    </location>
</feature>
<organism evidence="3 4">
    <name type="scientific">Kalanchoe fedtschenkoi</name>
    <name type="common">Lavender scallops</name>
    <name type="synonym">South American air plant</name>
    <dbReference type="NCBI Taxonomy" id="63787"/>
    <lineage>
        <taxon>Eukaryota</taxon>
        <taxon>Viridiplantae</taxon>
        <taxon>Streptophyta</taxon>
        <taxon>Embryophyta</taxon>
        <taxon>Tracheophyta</taxon>
        <taxon>Spermatophyta</taxon>
        <taxon>Magnoliopsida</taxon>
        <taxon>eudicotyledons</taxon>
        <taxon>Gunneridae</taxon>
        <taxon>Pentapetalae</taxon>
        <taxon>Saxifragales</taxon>
        <taxon>Crassulaceae</taxon>
        <taxon>Kalanchoe</taxon>
    </lineage>
</organism>
<evidence type="ECO:0000256" key="1">
    <source>
        <dbReference type="SAM" id="Coils"/>
    </source>
</evidence>